<comment type="caution">
    <text evidence="14">The sequence shown here is derived from an EMBL/GenBank/DDBJ whole genome shotgun (WGS) entry which is preliminary data.</text>
</comment>
<dbReference type="InterPro" id="IPR006102">
    <property type="entry name" value="Ig-like_GH2"/>
</dbReference>
<keyword evidence="5" id="KW-0119">Carbohydrate metabolism</keyword>
<evidence type="ECO:0000313" key="14">
    <source>
        <dbReference type="EMBL" id="TVY24545.1"/>
    </source>
</evidence>
<dbReference type="InterPro" id="IPR041447">
    <property type="entry name" value="Mannosidase_ig"/>
</dbReference>
<feature type="domain" description="Mannosidase Ig/CBM-like" evidence="12">
    <location>
        <begin position="700"/>
        <end position="793"/>
    </location>
</feature>
<dbReference type="Pfam" id="PF00703">
    <property type="entry name" value="Glyco_hydro_2"/>
    <property type="match status" value="1"/>
</dbReference>
<accession>A0A8H8QYM0</accession>
<organism evidence="14 15">
    <name type="scientific">Lachnellula hyalina</name>
    <dbReference type="NCBI Taxonomy" id="1316788"/>
    <lineage>
        <taxon>Eukaryota</taxon>
        <taxon>Fungi</taxon>
        <taxon>Dikarya</taxon>
        <taxon>Ascomycota</taxon>
        <taxon>Pezizomycotina</taxon>
        <taxon>Leotiomycetes</taxon>
        <taxon>Helotiales</taxon>
        <taxon>Lachnaceae</taxon>
        <taxon>Lachnellula</taxon>
    </lineage>
</organism>
<dbReference type="InterPro" id="IPR050887">
    <property type="entry name" value="Beta-mannosidase_GH2"/>
</dbReference>
<evidence type="ECO:0000256" key="2">
    <source>
        <dbReference type="ARBA" id="ARBA00004740"/>
    </source>
</evidence>
<comment type="similarity">
    <text evidence="8">Belongs to the glycosyl hydrolase 2 family. Beta-mannosidase B subfamily.</text>
</comment>
<dbReference type="GO" id="GO:0000272">
    <property type="term" value="P:polysaccharide catabolic process"/>
    <property type="evidence" value="ECO:0007669"/>
    <property type="project" value="UniProtKB-KW"/>
</dbReference>
<dbReference type="SUPFAM" id="SSF49303">
    <property type="entry name" value="beta-Galactosidase/glucuronidase domain"/>
    <property type="match status" value="1"/>
</dbReference>
<reference evidence="14 15" key="1">
    <citation type="submission" date="2018-05" db="EMBL/GenBank/DDBJ databases">
        <title>Genome sequencing and assembly of the regulated plant pathogen Lachnellula willkommii and related sister species for the development of diagnostic species identification markers.</title>
        <authorList>
            <person name="Giroux E."/>
            <person name="Bilodeau G."/>
        </authorList>
    </citation>
    <scope>NUCLEOTIDE SEQUENCE [LARGE SCALE GENOMIC DNA]</scope>
    <source>
        <strain evidence="14 15">CBS 185.66</strain>
    </source>
</reference>
<dbReference type="GO" id="GO:0004567">
    <property type="term" value="F:beta-mannosidase activity"/>
    <property type="evidence" value="ECO:0007669"/>
    <property type="project" value="UniProtKB-EC"/>
</dbReference>
<dbReference type="EMBL" id="QGMH01000126">
    <property type="protein sequence ID" value="TVY24545.1"/>
    <property type="molecule type" value="Genomic_DNA"/>
</dbReference>
<keyword evidence="15" id="KW-1185">Reference proteome</keyword>
<comment type="pathway">
    <text evidence="2">Glycan metabolism; N-glycan degradation.</text>
</comment>
<evidence type="ECO:0000256" key="9">
    <source>
        <dbReference type="ARBA" id="ARBA00041069"/>
    </source>
</evidence>
<dbReference type="EC" id="3.2.1.25" evidence="3"/>
<keyword evidence="6" id="KW-0326">Glycosidase</keyword>
<dbReference type="InterPro" id="IPR054593">
    <property type="entry name" value="Beta-mannosidase-like_N2"/>
</dbReference>
<feature type="domain" description="Glycoside hydrolase family 2 immunoglobulin-like beta-sandwich" evidence="11">
    <location>
        <begin position="214"/>
        <end position="306"/>
    </location>
</feature>
<evidence type="ECO:0000256" key="4">
    <source>
        <dbReference type="ARBA" id="ARBA00022801"/>
    </source>
</evidence>
<dbReference type="InterPro" id="IPR017853">
    <property type="entry name" value="GH"/>
</dbReference>
<dbReference type="OrthoDB" id="2866996at2759"/>
<comment type="catalytic activity">
    <reaction evidence="1">
        <text>Hydrolysis of terminal, non-reducing beta-D-mannose residues in beta-D-mannosides.</text>
        <dbReference type="EC" id="3.2.1.25"/>
    </reaction>
</comment>
<evidence type="ECO:0000313" key="15">
    <source>
        <dbReference type="Proteomes" id="UP000431533"/>
    </source>
</evidence>
<dbReference type="InterPro" id="IPR013783">
    <property type="entry name" value="Ig-like_fold"/>
</dbReference>
<evidence type="ECO:0000256" key="1">
    <source>
        <dbReference type="ARBA" id="ARBA00000829"/>
    </source>
</evidence>
<evidence type="ECO:0000256" key="10">
    <source>
        <dbReference type="ARBA" id="ARBA00041614"/>
    </source>
</evidence>
<feature type="domain" description="Beta-mannosidase-like galactose-binding" evidence="13">
    <location>
        <begin position="16"/>
        <end position="188"/>
    </location>
</feature>
<dbReference type="PANTHER" id="PTHR43730">
    <property type="entry name" value="BETA-MANNOSIDASE"/>
    <property type="match status" value="1"/>
</dbReference>
<gene>
    <name evidence="14" type="primary">man9_0</name>
    <name evidence="14" type="ORF">LHYA1_G006278</name>
</gene>
<evidence type="ECO:0000259" key="12">
    <source>
        <dbReference type="Pfam" id="PF17786"/>
    </source>
</evidence>
<dbReference type="Gene3D" id="2.60.40.10">
    <property type="entry name" value="Immunoglobulins"/>
    <property type="match status" value="1"/>
</dbReference>
<evidence type="ECO:0000256" key="3">
    <source>
        <dbReference type="ARBA" id="ARBA00012754"/>
    </source>
</evidence>
<dbReference type="Pfam" id="PF22666">
    <property type="entry name" value="Glyco_hydro_2_N2"/>
    <property type="match status" value="1"/>
</dbReference>
<evidence type="ECO:0000259" key="13">
    <source>
        <dbReference type="Pfam" id="PF22666"/>
    </source>
</evidence>
<evidence type="ECO:0000256" key="5">
    <source>
        <dbReference type="ARBA" id="ARBA00023277"/>
    </source>
</evidence>
<keyword evidence="4" id="KW-0378">Hydrolase</keyword>
<dbReference type="SUPFAM" id="SSF51445">
    <property type="entry name" value="(Trans)glycosidases"/>
    <property type="match status" value="1"/>
</dbReference>
<dbReference type="FunFam" id="3.20.20.80:FF:000050">
    <property type="entry name" value="Beta-mannosidase B"/>
    <property type="match status" value="1"/>
</dbReference>
<evidence type="ECO:0000259" key="11">
    <source>
        <dbReference type="Pfam" id="PF00703"/>
    </source>
</evidence>
<dbReference type="Gene3D" id="2.60.120.260">
    <property type="entry name" value="Galactose-binding domain-like"/>
    <property type="match status" value="1"/>
</dbReference>
<proteinExistence type="inferred from homology"/>
<dbReference type="InterPro" id="IPR036156">
    <property type="entry name" value="Beta-gal/glucu_dom_sf"/>
</dbReference>
<dbReference type="Gene3D" id="3.20.20.80">
    <property type="entry name" value="Glycosidases"/>
    <property type="match status" value="1"/>
</dbReference>
<dbReference type="PANTHER" id="PTHR43730:SF1">
    <property type="entry name" value="BETA-MANNOSIDASE"/>
    <property type="match status" value="1"/>
</dbReference>
<dbReference type="InterPro" id="IPR008979">
    <property type="entry name" value="Galactose-bd-like_sf"/>
</dbReference>
<protein>
    <recommendedName>
        <fullName evidence="9">Beta-mannosidase B</fullName>
        <ecNumber evidence="3">3.2.1.25</ecNumber>
    </recommendedName>
    <alternativeName>
        <fullName evidence="10">Mannanase B</fullName>
    </alternativeName>
</protein>
<dbReference type="GeneID" id="41986476"/>
<dbReference type="GO" id="GO:0006516">
    <property type="term" value="P:glycoprotein catabolic process"/>
    <property type="evidence" value="ECO:0007669"/>
    <property type="project" value="TreeGrafter"/>
</dbReference>
<name>A0A8H8QYM0_9HELO</name>
<evidence type="ECO:0000256" key="6">
    <source>
        <dbReference type="ARBA" id="ARBA00023295"/>
    </source>
</evidence>
<dbReference type="Pfam" id="PF17786">
    <property type="entry name" value="Mannosidase_ig"/>
    <property type="match status" value="1"/>
</dbReference>
<dbReference type="RefSeq" id="XP_031003333.1">
    <property type="nucleotide sequence ID" value="XM_031151218.1"/>
</dbReference>
<sequence>MSEERAKVSIASGWEWKLAHKNSIKRVPLDPKLLQWAPASQFPSVIQLELLHTGQITDPNVGENERDSQWVGECDWEYRCSFPTPAGVSRYSATEIVFEGLDTFATVTLNGKEILKSDNMYLPARVDAKNSLKDPTCDGENEIVILFESALKKGTELEKQFGVKQSLMRDTRLSLGDWGPNLVTCGPYLPVYLELYASRIENVHVFTSSLKAVDDNDYAAQIRVKVQTSGSAAELPANYSIEVEITDKSGQHVARLSGADVSLDLAKPKLWWPNGQGAQCLYTAKVTLRDNSSTILDSSFTRFGIRTITLIQRPLDNEPGKTFMFNVNGRNIFIQGGDWIPADNLLPSLTRERYFNWIRLAKRANMNMIRVWGGGIYETEDFLDACDELGLLVWHDYAFACGDFPVHQDFLDSIRKEVEVQTLRLRGRACLALICGGNEDFMLADTDGEVFEGTFLRKKIYDHEDVVGPFKNTDFPQREIYLEIIPDAARRFCPEVQYWPNSPWGGVEEANDPTIGDIHQWDVWHGKGRSYQDYGKLSGRFVSEFGMHGFPDMRTVYEFAPRPEDRHPQSRAIDCHNKGHGAETRIARYLAENFRYSQKLEDFVYVSQLTQSEAYGYALRDWKRKFGGKGKESCAGLIIWQFNDVYPCTSWSFVDYYLRPKPAYYTIRRTFAEVTIGIERTPRSLWVDDDRPRDTDIPSFSIFAHNTTMEVKKYELVLTAYDLLTGSYISYPTESQSVFLLPNQNTELGMVKNPDTLTEESLIILYAKLVDTSTEGASKVAARYVNWPEPFKYLQWHKDTKVIMEVLDAENGSEWENVVRLTASHPVKGCLLYIDYDDGEDATWQDNMLDLMAAESIDVNVKGLGGRNIKTRFLNDWELSNDKI</sequence>
<keyword evidence="7" id="KW-0624">Polysaccharide degradation</keyword>
<dbReference type="Proteomes" id="UP000431533">
    <property type="component" value="Unassembled WGS sequence"/>
</dbReference>
<evidence type="ECO:0000256" key="7">
    <source>
        <dbReference type="ARBA" id="ARBA00023326"/>
    </source>
</evidence>
<dbReference type="AlphaFoldDB" id="A0A8H8QYM0"/>
<dbReference type="SUPFAM" id="SSF49785">
    <property type="entry name" value="Galactose-binding domain-like"/>
    <property type="match status" value="1"/>
</dbReference>
<evidence type="ECO:0000256" key="8">
    <source>
        <dbReference type="ARBA" id="ARBA00038429"/>
    </source>
</evidence>